<feature type="transmembrane region" description="Helical" evidence="2">
    <location>
        <begin position="35"/>
        <end position="52"/>
    </location>
</feature>
<feature type="domain" description="Sulfatase-modifying factor enzyme-like" evidence="3">
    <location>
        <begin position="97"/>
        <end position="374"/>
    </location>
</feature>
<dbReference type="GO" id="GO:0005783">
    <property type="term" value="C:endoplasmic reticulum"/>
    <property type="evidence" value="ECO:0007669"/>
    <property type="project" value="TreeGrafter"/>
</dbReference>
<keyword evidence="2" id="KW-0812">Transmembrane</keyword>
<dbReference type="GeneID" id="106747670"/>
<reference evidence="5" key="1">
    <citation type="submission" date="2025-08" db="UniProtKB">
        <authorList>
            <consortium name="RefSeq"/>
        </authorList>
    </citation>
    <scope>IDENTIFICATION</scope>
</reference>
<dbReference type="InterPro" id="IPR016187">
    <property type="entry name" value="CTDL_fold"/>
</dbReference>
<dbReference type="PANTHER" id="PTHR23150:SF19">
    <property type="entry name" value="FORMYLGLYCINE-GENERATING ENZYME"/>
    <property type="match status" value="1"/>
</dbReference>
<sequence length="377" mass="42569">MTISKYRDRTSSSGSRYDFANSIFRYKKGKKEMTLSCRVLTILGCFYLYVSATNDDSCHCGKRLNRLNIFSPRKEEYCVVDYSKIATTGSTNDERTGKMVEIIAGAYSIGTNDPVFVADGEGPKREVLLDSFYLDKYEVSNEEFSAFASSTGYITEAERFGDSFVFEGLLSQDTKNVIKQAVAEAPWWLPVKGATWQHPEGPDSNITSRMDHPVVHVSWNDATAYCSWLGKRLPTEAEWEAACRGNLSDRQYPWGNKVMPNNQHKVNIWQGEFPIRNTAEDGYKSTSPVTTFPQNKYGLHNIVGNVWEWTSDWWMTNYSRDKQTNPTGPSSGTDKVKKGGSYLCHINYCHRYRCAARSQNTPDTSAGNLGFRCALSV</sequence>
<dbReference type="Pfam" id="PF03781">
    <property type="entry name" value="FGE-sulfatase"/>
    <property type="match status" value="1"/>
</dbReference>
<gene>
    <name evidence="5" type="primary">LOC106747670</name>
</gene>
<dbReference type="PANTHER" id="PTHR23150">
    <property type="entry name" value="SULFATASE MODIFYING FACTOR 1, 2"/>
    <property type="match status" value="1"/>
</dbReference>
<evidence type="ECO:0000313" key="4">
    <source>
        <dbReference type="Proteomes" id="UP000515204"/>
    </source>
</evidence>
<dbReference type="RefSeq" id="XP_014480913.1">
    <property type="nucleotide sequence ID" value="XM_014625427.1"/>
</dbReference>
<dbReference type="Gene3D" id="3.90.1580.10">
    <property type="entry name" value="paralog of FGE (formylglycine-generating enzyme)"/>
    <property type="match status" value="1"/>
</dbReference>
<protein>
    <submittedName>
        <fullName evidence="5">Sulfatase-modifying factor 1 isoform X1</fullName>
    </submittedName>
</protein>
<keyword evidence="2" id="KW-0472">Membrane</keyword>
<name>A0A6P3XSP6_DINQU</name>
<evidence type="ECO:0000256" key="2">
    <source>
        <dbReference type="SAM" id="Phobius"/>
    </source>
</evidence>
<dbReference type="InterPro" id="IPR042095">
    <property type="entry name" value="SUMF_sf"/>
</dbReference>
<dbReference type="Proteomes" id="UP000515204">
    <property type="component" value="Unplaced"/>
</dbReference>
<proteinExistence type="inferred from homology"/>
<dbReference type="InterPro" id="IPR005532">
    <property type="entry name" value="SUMF_dom"/>
</dbReference>
<evidence type="ECO:0000256" key="1">
    <source>
        <dbReference type="ARBA" id="ARBA00005310"/>
    </source>
</evidence>
<dbReference type="AlphaFoldDB" id="A0A6P3XSP6"/>
<dbReference type="GO" id="GO:0120147">
    <property type="term" value="F:formylglycine-generating oxidase activity"/>
    <property type="evidence" value="ECO:0007669"/>
    <property type="project" value="TreeGrafter"/>
</dbReference>
<evidence type="ECO:0000259" key="3">
    <source>
        <dbReference type="Pfam" id="PF03781"/>
    </source>
</evidence>
<accession>A0A6P3XSP6</accession>
<dbReference type="InterPro" id="IPR051043">
    <property type="entry name" value="Sulfatase_Mod_Factor_Kinase"/>
</dbReference>
<keyword evidence="4" id="KW-1185">Reference proteome</keyword>
<dbReference type="OrthoDB" id="659at2759"/>
<dbReference type="SUPFAM" id="SSF56436">
    <property type="entry name" value="C-type lectin-like"/>
    <property type="match status" value="1"/>
</dbReference>
<dbReference type="KEGG" id="dqu:106747670"/>
<keyword evidence="2" id="KW-1133">Transmembrane helix</keyword>
<comment type="similarity">
    <text evidence="1">Belongs to the sulfatase-modifying factor family.</text>
</comment>
<evidence type="ECO:0000313" key="5">
    <source>
        <dbReference type="RefSeq" id="XP_014480913.1"/>
    </source>
</evidence>
<organism evidence="4 5">
    <name type="scientific">Dinoponera quadriceps</name>
    <name type="common">South American ant</name>
    <dbReference type="NCBI Taxonomy" id="609295"/>
    <lineage>
        <taxon>Eukaryota</taxon>
        <taxon>Metazoa</taxon>
        <taxon>Ecdysozoa</taxon>
        <taxon>Arthropoda</taxon>
        <taxon>Hexapoda</taxon>
        <taxon>Insecta</taxon>
        <taxon>Pterygota</taxon>
        <taxon>Neoptera</taxon>
        <taxon>Endopterygota</taxon>
        <taxon>Hymenoptera</taxon>
        <taxon>Apocrita</taxon>
        <taxon>Aculeata</taxon>
        <taxon>Formicoidea</taxon>
        <taxon>Formicidae</taxon>
        <taxon>Ponerinae</taxon>
        <taxon>Ponerini</taxon>
        <taxon>Dinoponera</taxon>
    </lineage>
</organism>